<dbReference type="KEGG" id="tfl:RPIT_13125"/>
<evidence type="ECO:0000313" key="3">
    <source>
        <dbReference type="Proteomes" id="UP000188324"/>
    </source>
</evidence>
<sequence>MASHTGDRAKDVAGTAAAEAGAVKDTATAAGAQVAETAKQQAGNVAAEAKFQTRRLVDESVAELKTQAGTGQHHLAELIRSLSGELQSMANGTNESGPMVDLVSRAERFGNDAASWLDSKQPDDVMAEVRRYAARNPWKFLAISAGVGFVGARLARGLQGAKADENDSRSNRDLTYVAPEHRPYDPTGASYPAGGQPTSTGAYPTTPVVGDQYAENSPTAHPGVGAEYPGTERPFDETPRREDPWDQQGLR</sequence>
<dbReference type="AlphaFoldDB" id="A0A1Q2CHT3"/>
<organism evidence="2 3">
    <name type="scientific">Tessaracoccus flavus</name>
    <dbReference type="NCBI Taxonomy" id="1610493"/>
    <lineage>
        <taxon>Bacteria</taxon>
        <taxon>Bacillati</taxon>
        <taxon>Actinomycetota</taxon>
        <taxon>Actinomycetes</taxon>
        <taxon>Propionibacteriales</taxon>
        <taxon>Propionibacteriaceae</taxon>
        <taxon>Tessaracoccus</taxon>
    </lineage>
</organism>
<proteinExistence type="predicted"/>
<protein>
    <recommendedName>
        <fullName evidence="4">DUF3618 domain-containing protein</fullName>
    </recommendedName>
</protein>
<feature type="compositionally biased region" description="Basic and acidic residues" evidence="1">
    <location>
        <begin position="162"/>
        <end position="172"/>
    </location>
</feature>
<feature type="compositionally biased region" description="Basic and acidic residues" evidence="1">
    <location>
        <begin position="1"/>
        <end position="11"/>
    </location>
</feature>
<dbReference type="EMBL" id="CP019605">
    <property type="protein sequence ID" value="AQP45633.1"/>
    <property type="molecule type" value="Genomic_DNA"/>
</dbReference>
<evidence type="ECO:0000313" key="2">
    <source>
        <dbReference type="EMBL" id="AQP45633.1"/>
    </source>
</evidence>
<reference evidence="2 3" key="1">
    <citation type="journal article" date="2016" name="Int. J. Syst. Evol. Microbiol.">
        <title>Tessaracoccus flavus sp. nov., isolated from the drainage system of a lindane-producing factory.</title>
        <authorList>
            <person name="Kumari R."/>
            <person name="Singh P."/>
            <person name="Schumann P."/>
            <person name="Lal R."/>
        </authorList>
    </citation>
    <scope>NUCLEOTIDE SEQUENCE [LARGE SCALE GENOMIC DNA]</scope>
    <source>
        <strain evidence="2 3">RP1T</strain>
    </source>
</reference>
<feature type="compositionally biased region" description="Low complexity" evidence="1">
    <location>
        <begin position="12"/>
        <end position="29"/>
    </location>
</feature>
<accession>A0A1Q2CHT3</accession>
<dbReference type="OrthoDB" id="4578793at2"/>
<feature type="region of interest" description="Disordered" evidence="1">
    <location>
        <begin position="160"/>
        <end position="251"/>
    </location>
</feature>
<evidence type="ECO:0008006" key="4">
    <source>
        <dbReference type="Google" id="ProtNLM"/>
    </source>
</evidence>
<keyword evidence="3" id="KW-1185">Reference proteome</keyword>
<dbReference type="RefSeq" id="WP_077343842.1">
    <property type="nucleotide sequence ID" value="NZ_FNPU01000004.1"/>
</dbReference>
<evidence type="ECO:0000256" key="1">
    <source>
        <dbReference type="SAM" id="MobiDB-lite"/>
    </source>
</evidence>
<feature type="compositionally biased region" description="Basic and acidic residues" evidence="1">
    <location>
        <begin position="233"/>
        <end position="244"/>
    </location>
</feature>
<gene>
    <name evidence="2" type="ORF">RPIT_13125</name>
</gene>
<dbReference type="STRING" id="1610493.RPIT_13125"/>
<feature type="region of interest" description="Disordered" evidence="1">
    <location>
        <begin position="1"/>
        <end position="29"/>
    </location>
</feature>
<dbReference type="Proteomes" id="UP000188324">
    <property type="component" value="Chromosome"/>
</dbReference>
<name>A0A1Q2CHT3_9ACTN</name>